<accession>A0AA38NK72</accession>
<evidence type="ECO:0000313" key="2">
    <source>
        <dbReference type="EMBL" id="KAJ3782643.1"/>
    </source>
</evidence>
<keyword evidence="3" id="KW-1185">Reference proteome</keyword>
<gene>
    <name evidence="2" type="ORF">GGU10DRAFT_363163</name>
</gene>
<keyword evidence="1" id="KW-0732">Signal</keyword>
<reference evidence="2" key="1">
    <citation type="submission" date="2022-08" db="EMBL/GenBank/DDBJ databases">
        <authorList>
            <consortium name="DOE Joint Genome Institute"/>
            <person name="Min B."/>
            <person name="Riley R."/>
            <person name="Sierra-Patev S."/>
            <person name="Naranjo-Ortiz M."/>
            <person name="Looney B."/>
            <person name="Konkel Z."/>
            <person name="Slot J.C."/>
            <person name="Sakamoto Y."/>
            <person name="Steenwyk J.L."/>
            <person name="Rokas A."/>
            <person name="Carro J."/>
            <person name="Camarero S."/>
            <person name="Ferreira P."/>
            <person name="Molpeceres G."/>
            <person name="Ruiz-Duenas F.J."/>
            <person name="Serrano A."/>
            <person name="Henrissat B."/>
            <person name="Drula E."/>
            <person name="Hughes K.W."/>
            <person name="Mata J.L."/>
            <person name="Ishikawa N.K."/>
            <person name="Vargas-Isla R."/>
            <person name="Ushijima S."/>
            <person name="Smith C.A."/>
            <person name="Ahrendt S."/>
            <person name="Andreopoulos W."/>
            <person name="He G."/>
            <person name="Labutti K."/>
            <person name="Lipzen A."/>
            <person name="Ng V."/>
            <person name="Sandor L."/>
            <person name="Barry K."/>
            <person name="Martinez A.T."/>
            <person name="Xiao Y."/>
            <person name="Gibbons J.G."/>
            <person name="Terashima K."/>
            <person name="Hibbett D.S."/>
            <person name="Grigoriev I.V."/>
        </authorList>
    </citation>
    <scope>NUCLEOTIDE SEQUENCE</scope>
    <source>
        <strain evidence="2">TFB10291</strain>
    </source>
</reference>
<name>A0AA38NK72_9AGAR</name>
<dbReference type="EMBL" id="MU793462">
    <property type="protein sequence ID" value="KAJ3782643.1"/>
    <property type="molecule type" value="Genomic_DNA"/>
</dbReference>
<evidence type="ECO:0000313" key="3">
    <source>
        <dbReference type="Proteomes" id="UP001163798"/>
    </source>
</evidence>
<protein>
    <submittedName>
        <fullName evidence="2">Uncharacterized protein</fullName>
    </submittedName>
</protein>
<evidence type="ECO:0000256" key="1">
    <source>
        <dbReference type="SAM" id="SignalP"/>
    </source>
</evidence>
<feature type="chain" id="PRO_5041237585" evidence="1">
    <location>
        <begin position="22"/>
        <end position="267"/>
    </location>
</feature>
<comment type="caution">
    <text evidence="2">The sequence shown here is derived from an EMBL/GenBank/DDBJ whole genome shotgun (WGS) entry which is preliminary data.</text>
</comment>
<feature type="signal peptide" evidence="1">
    <location>
        <begin position="1"/>
        <end position="21"/>
    </location>
</feature>
<proteinExistence type="predicted"/>
<sequence>MVRSRTVLITSFAVGITSVFGAPVHDDDLSFRIPGAVDPNSSMNFGKFGRPVLSEGVQVKGAQHSTASYEGGRGETVLHPRGLSAADKVKFIENKKASLSAADYWLFRRIELSMKMGTAHPDQIKQLDEVFQKVGGQQGSSGGEGSVGTDSGLQSITDESIRKQIEFVQRPENWKKLTDQQKTRFNTNLDFLKKNPENTSVLSTFEIYVNLVRKKPRAVKERSVLTFNPIQRRDGHPLARQTAEVGLPVKDDLHSMEYPRTYEHDLD</sequence>
<dbReference type="Proteomes" id="UP001163798">
    <property type="component" value="Unassembled WGS sequence"/>
</dbReference>
<dbReference type="AlphaFoldDB" id="A0AA38NK72"/>
<organism evidence="2 3">
    <name type="scientific">Lentinula aff. detonsa</name>
    <dbReference type="NCBI Taxonomy" id="2804958"/>
    <lineage>
        <taxon>Eukaryota</taxon>
        <taxon>Fungi</taxon>
        <taxon>Dikarya</taxon>
        <taxon>Basidiomycota</taxon>
        <taxon>Agaricomycotina</taxon>
        <taxon>Agaricomycetes</taxon>
        <taxon>Agaricomycetidae</taxon>
        <taxon>Agaricales</taxon>
        <taxon>Marasmiineae</taxon>
        <taxon>Omphalotaceae</taxon>
        <taxon>Lentinula</taxon>
    </lineage>
</organism>